<keyword evidence="4" id="KW-0238">DNA-binding</keyword>
<dbReference type="EMBL" id="JBIAPI010000016">
    <property type="protein sequence ID" value="MFF3228931.1"/>
    <property type="molecule type" value="Genomic_DNA"/>
</dbReference>
<sequence>MTDDQPLAAPQKRFDNLFRTHAPAVFRFALKAFGGDKDRANDIVQEVFLMVWEQFDRDFLGQPPRRAEPLIMKIARCRVIDVWRRTDAVVSVAEYAETAVPMLGLPRAVASPLECVLSDDALRYLRHVLEQHLTETENRVALMAWELELPDTTIAQILGTTVSTVYSHKSRARKKIRAIEFGGQYRIEFDSSGRCPQHVPIPGQVTEVK</sequence>
<comment type="similarity">
    <text evidence="1">Belongs to the sigma-70 factor family. ECF subfamily.</text>
</comment>
<evidence type="ECO:0000256" key="2">
    <source>
        <dbReference type="ARBA" id="ARBA00023015"/>
    </source>
</evidence>
<name>A0ABW6R5X5_9NOCA</name>
<accession>A0ABW6R5X5</accession>
<dbReference type="InterPro" id="IPR013325">
    <property type="entry name" value="RNA_pol_sigma_r2"/>
</dbReference>
<proteinExistence type="inferred from homology"/>
<protein>
    <submittedName>
        <fullName evidence="7">RNA polymerase sigma factor</fullName>
    </submittedName>
</protein>
<dbReference type="SUPFAM" id="SSF88659">
    <property type="entry name" value="Sigma3 and sigma4 domains of RNA polymerase sigma factors"/>
    <property type="match status" value="1"/>
</dbReference>
<dbReference type="InterPro" id="IPR014284">
    <property type="entry name" value="RNA_pol_sigma-70_dom"/>
</dbReference>
<dbReference type="NCBIfam" id="TIGR02937">
    <property type="entry name" value="sigma70-ECF"/>
    <property type="match status" value="1"/>
</dbReference>
<dbReference type="InterPro" id="IPR007627">
    <property type="entry name" value="RNA_pol_sigma70_r2"/>
</dbReference>
<evidence type="ECO:0000313" key="8">
    <source>
        <dbReference type="Proteomes" id="UP001601948"/>
    </source>
</evidence>
<evidence type="ECO:0000256" key="3">
    <source>
        <dbReference type="ARBA" id="ARBA00023082"/>
    </source>
</evidence>
<dbReference type="Gene3D" id="1.10.10.10">
    <property type="entry name" value="Winged helix-like DNA-binding domain superfamily/Winged helix DNA-binding domain"/>
    <property type="match status" value="1"/>
</dbReference>
<keyword evidence="2" id="KW-0805">Transcription regulation</keyword>
<dbReference type="InterPro" id="IPR036388">
    <property type="entry name" value="WH-like_DNA-bd_sf"/>
</dbReference>
<keyword evidence="8" id="KW-1185">Reference proteome</keyword>
<comment type="caution">
    <text evidence="7">The sequence shown here is derived from an EMBL/GenBank/DDBJ whole genome shotgun (WGS) entry which is preliminary data.</text>
</comment>
<dbReference type="RefSeq" id="WP_387726117.1">
    <property type="nucleotide sequence ID" value="NZ_JBIAPI010000016.1"/>
</dbReference>
<evidence type="ECO:0000313" key="7">
    <source>
        <dbReference type="EMBL" id="MFF3228931.1"/>
    </source>
</evidence>
<reference evidence="7 8" key="1">
    <citation type="submission" date="2024-10" db="EMBL/GenBank/DDBJ databases">
        <title>The Natural Products Discovery Center: Release of the First 8490 Sequenced Strains for Exploring Actinobacteria Biosynthetic Diversity.</title>
        <authorList>
            <person name="Kalkreuter E."/>
            <person name="Kautsar S.A."/>
            <person name="Yang D."/>
            <person name="Bader C.D."/>
            <person name="Teijaro C.N."/>
            <person name="Fluegel L."/>
            <person name="Davis C.M."/>
            <person name="Simpson J.R."/>
            <person name="Lauterbach L."/>
            <person name="Steele A.D."/>
            <person name="Gui C."/>
            <person name="Meng S."/>
            <person name="Li G."/>
            <person name="Viehrig K."/>
            <person name="Ye F."/>
            <person name="Su P."/>
            <person name="Kiefer A.F."/>
            <person name="Nichols A."/>
            <person name="Cepeda A.J."/>
            <person name="Yan W."/>
            <person name="Fan B."/>
            <person name="Jiang Y."/>
            <person name="Adhikari A."/>
            <person name="Zheng C.-J."/>
            <person name="Schuster L."/>
            <person name="Cowan T.M."/>
            <person name="Smanski M.J."/>
            <person name="Chevrette M.G."/>
            <person name="De Carvalho L.P.S."/>
            <person name="Shen B."/>
        </authorList>
    </citation>
    <scope>NUCLEOTIDE SEQUENCE [LARGE SCALE GENOMIC DNA]</scope>
    <source>
        <strain evidence="7 8">NPDC003040</strain>
    </source>
</reference>
<keyword evidence="5" id="KW-0804">Transcription</keyword>
<keyword evidence="3" id="KW-0731">Sigma factor</keyword>
<evidence type="ECO:0000259" key="6">
    <source>
        <dbReference type="Pfam" id="PF04542"/>
    </source>
</evidence>
<evidence type="ECO:0000256" key="4">
    <source>
        <dbReference type="ARBA" id="ARBA00023125"/>
    </source>
</evidence>
<evidence type="ECO:0000256" key="1">
    <source>
        <dbReference type="ARBA" id="ARBA00010641"/>
    </source>
</evidence>
<gene>
    <name evidence="7" type="ORF">ACFYV7_39515</name>
</gene>
<dbReference type="Pfam" id="PF04542">
    <property type="entry name" value="Sigma70_r2"/>
    <property type="match status" value="1"/>
</dbReference>
<evidence type="ECO:0000256" key="5">
    <source>
        <dbReference type="ARBA" id="ARBA00023163"/>
    </source>
</evidence>
<dbReference type="SUPFAM" id="SSF88946">
    <property type="entry name" value="Sigma2 domain of RNA polymerase sigma factors"/>
    <property type="match status" value="1"/>
</dbReference>
<dbReference type="InterPro" id="IPR039425">
    <property type="entry name" value="RNA_pol_sigma-70-like"/>
</dbReference>
<organism evidence="7 8">
    <name type="scientific">Nocardia suismassiliense</name>
    <dbReference type="NCBI Taxonomy" id="2077092"/>
    <lineage>
        <taxon>Bacteria</taxon>
        <taxon>Bacillati</taxon>
        <taxon>Actinomycetota</taxon>
        <taxon>Actinomycetes</taxon>
        <taxon>Mycobacteriales</taxon>
        <taxon>Nocardiaceae</taxon>
        <taxon>Nocardia</taxon>
    </lineage>
</organism>
<feature type="domain" description="RNA polymerase sigma-70 region 2" evidence="6">
    <location>
        <begin position="17"/>
        <end position="87"/>
    </location>
</feature>
<dbReference type="InterPro" id="IPR013324">
    <property type="entry name" value="RNA_pol_sigma_r3/r4-like"/>
</dbReference>
<dbReference type="PANTHER" id="PTHR43133:SF8">
    <property type="entry name" value="RNA POLYMERASE SIGMA FACTOR HI_1459-RELATED"/>
    <property type="match status" value="1"/>
</dbReference>
<dbReference type="Proteomes" id="UP001601948">
    <property type="component" value="Unassembled WGS sequence"/>
</dbReference>
<dbReference type="Gene3D" id="1.10.1740.10">
    <property type="match status" value="1"/>
</dbReference>
<dbReference type="PANTHER" id="PTHR43133">
    <property type="entry name" value="RNA POLYMERASE ECF-TYPE SIGMA FACTO"/>
    <property type="match status" value="1"/>
</dbReference>